<evidence type="ECO:0000313" key="3">
    <source>
        <dbReference type="EMBL" id="QNP51806.1"/>
    </source>
</evidence>
<feature type="transmembrane region" description="Helical" evidence="1">
    <location>
        <begin position="42"/>
        <end position="63"/>
    </location>
</feature>
<accession>A0A7H0GU40</accession>
<dbReference type="KEGG" id="hqi:H9L05_17935"/>
<sequence length="254" mass="26643">MLWAGFLFGLLGSFHCVGMCGAIALSLPGAAGPNWRYVAGRVLYNLGRVTTYASLGAVAGLLGRGLQLAGWQQSLSLLSGGLILVLVVAPEHWLSKAAALLKLDGVLARVKSQLVYFYQQPSLSAFYITGLLNGLLPCGMVYLALAGALSVPGIAGAAGYMALFGLGTLPLMLALSLSGQLVPFVWRGRMRRAVPIMATCLALLFIVRGLSLGIPYLSPQLSSETISTTRRSSHLPATMHYCHGEAAAPAPNSN</sequence>
<feature type="transmembrane region" description="Helical" evidence="1">
    <location>
        <begin position="193"/>
        <end position="217"/>
    </location>
</feature>
<keyword evidence="1" id="KW-1133">Transmembrane helix</keyword>
<feature type="domain" description="Urease accessory protein UreH-like transmembrane" evidence="2">
    <location>
        <begin position="5"/>
        <end position="203"/>
    </location>
</feature>
<dbReference type="PANTHER" id="PTHR42208">
    <property type="entry name" value="HEAVY METAL TRANSPORTER-RELATED"/>
    <property type="match status" value="1"/>
</dbReference>
<proteinExistence type="predicted"/>
<feature type="transmembrane region" description="Helical" evidence="1">
    <location>
        <begin position="75"/>
        <end position="94"/>
    </location>
</feature>
<evidence type="ECO:0000256" key="1">
    <source>
        <dbReference type="SAM" id="Phobius"/>
    </source>
</evidence>
<dbReference type="InterPro" id="IPR039447">
    <property type="entry name" value="UreH-like_TM_dom"/>
</dbReference>
<gene>
    <name evidence="3" type="ORF">H9L05_17935</name>
</gene>
<reference evidence="3 4" key="1">
    <citation type="submission" date="2020-08" db="EMBL/GenBank/DDBJ databases">
        <title>Genome sequence of Hymenobacter qilianensis JCM 19763T.</title>
        <authorList>
            <person name="Hyun D.-W."/>
            <person name="Bae J.-W."/>
        </authorList>
    </citation>
    <scope>NUCLEOTIDE SEQUENCE [LARGE SCALE GENOMIC DNA]</scope>
    <source>
        <strain evidence="3 4">JCM 19763</strain>
    </source>
</reference>
<keyword evidence="1" id="KW-0472">Membrane</keyword>
<dbReference type="PANTHER" id="PTHR42208:SF1">
    <property type="entry name" value="HEAVY METAL TRANSPORTER"/>
    <property type="match status" value="1"/>
</dbReference>
<dbReference type="Proteomes" id="UP000516093">
    <property type="component" value="Chromosome"/>
</dbReference>
<name>A0A7H0GU40_9BACT</name>
<feature type="transmembrane region" description="Helical" evidence="1">
    <location>
        <begin position="114"/>
        <end position="135"/>
    </location>
</feature>
<evidence type="ECO:0000313" key="4">
    <source>
        <dbReference type="Proteomes" id="UP000516093"/>
    </source>
</evidence>
<organism evidence="3 4">
    <name type="scientific">Hymenobacter qilianensis</name>
    <dbReference type="NCBI Taxonomy" id="1385715"/>
    <lineage>
        <taxon>Bacteria</taxon>
        <taxon>Pseudomonadati</taxon>
        <taxon>Bacteroidota</taxon>
        <taxon>Cytophagia</taxon>
        <taxon>Cytophagales</taxon>
        <taxon>Hymenobacteraceae</taxon>
        <taxon>Hymenobacter</taxon>
    </lineage>
</organism>
<dbReference type="AlphaFoldDB" id="A0A7H0GU40"/>
<protein>
    <submittedName>
        <fullName evidence="3">Sulfite exporter TauE/SafE family protein</fullName>
    </submittedName>
</protein>
<keyword evidence="4" id="KW-1185">Reference proteome</keyword>
<keyword evidence="1" id="KW-0812">Transmembrane</keyword>
<dbReference type="RefSeq" id="WP_187732077.1">
    <property type="nucleotide sequence ID" value="NZ_BMFN01000002.1"/>
</dbReference>
<dbReference type="EMBL" id="CP060784">
    <property type="protein sequence ID" value="QNP51806.1"/>
    <property type="molecule type" value="Genomic_DNA"/>
</dbReference>
<dbReference type="Pfam" id="PF13386">
    <property type="entry name" value="DsbD_2"/>
    <property type="match status" value="1"/>
</dbReference>
<evidence type="ECO:0000259" key="2">
    <source>
        <dbReference type="Pfam" id="PF13386"/>
    </source>
</evidence>